<dbReference type="PANTHER" id="PTHR45436:SF1">
    <property type="entry name" value="SENSOR PROTEIN QSEC"/>
    <property type="match status" value="1"/>
</dbReference>
<gene>
    <name evidence="14" type="ORF">K8U84_01065</name>
</gene>
<dbReference type="InterPro" id="IPR036890">
    <property type="entry name" value="HATPase_C_sf"/>
</dbReference>
<dbReference type="InterPro" id="IPR003594">
    <property type="entry name" value="HATPase_dom"/>
</dbReference>
<dbReference type="Pfam" id="PF08521">
    <property type="entry name" value="2CSK_N"/>
    <property type="match status" value="1"/>
</dbReference>
<reference evidence="14" key="1">
    <citation type="journal article" date="2021" name="PeerJ">
        <title>Extensive microbial diversity within the chicken gut microbiome revealed by metagenomics and culture.</title>
        <authorList>
            <person name="Gilroy R."/>
            <person name="Ravi A."/>
            <person name="Getino M."/>
            <person name="Pursley I."/>
            <person name="Horton D.L."/>
            <person name="Alikhan N.F."/>
            <person name="Baker D."/>
            <person name="Gharbi K."/>
            <person name="Hall N."/>
            <person name="Watson M."/>
            <person name="Adriaenssens E.M."/>
            <person name="Foster-Nyarko E."/>
            <person name="Jarju S."/>
            <person name="Secka A."/>
            <person name="Antonio M."/>
            <person name="Oren A."/>
            <person name="Chaudhuri R.R."/>
            <person name="La Ragione R."/>
            <person name="Hildebrand F."/>
            <person name="Pallen M.J."/>
        </authorList>
    </citation>
    <scope>NUCLEOTIDE SEQUENCE</scope>
    <source>
        <strain evidence="14">CHK175-13533</strain>
    </source>
</reference>
<evidence type="ECO:0000256" key="9">
    <source>
        <dbReference type="ARBA" id="ARBA00023012"/>
    </source>
</evidence>
<dbReference type="SMART" id="SM00387">
    <property type="entry name" value="HATPase_c"/>
    <property type="match status" value="1"/>
</dbReference>
<sequence length="819" mass="91294">MTPRTHLSIKKNILGAALFLLLLCSLVFSWVTYQQSTQAAQRTYDQLLSASALTIANAIQQDAGELQVEIPFAAMTLLPQNERLFFAVRHQNQVIAGYDDLAFALPLVHSTTPSFMTMPYKDTTVRVVSVGRFTTGSAASSGWTTIYVAETLSTRDALSTQLFLQGLRPLFLLVGVTFLLILFSIRYALSPLAQIEQAIEARSPTNLEPIRTPAPIEIHGLISTLNSFIQRLSKALTTQQHFVAEAAHQIRTPLALLQAQTEDALEENDPVQRELTLHAIHRHSQDLSQLVHQLLMHATITHRQDTTEHQRIRVPDLIRDSCQRLLEEQKSRLRIHITPPAQRLQIDGDQIALREMVRNLIENALLYSLEAVEIWVYVNYEKQVVIDIQDRGPGLSTEEKQHVTTRFFRGQSSANTIGSGLGMSIAAQVIAHHHGALHLRDRRSGSGLTVRVQLPAVATTPIQGGLGTGLIAAVLALGLFLPSHDTQATTHRYALDGATTPLRIAGPTDTAIFGSLAQAFIERHPQLAIHYTEIDTQELYHQVSTHQLTDIDLIISSATDLQVRLVNDGHAQAYHSDLTTALPDWAKWRNKIFGFTLEPIVLVYQTQLPDHYKAKTRAEFLQHIEDQPQFWRDRIGTYDIEHSGLGYLLAVFDERLSSNFWGMTNALGRVGAKLYTSTAGILDGVDSGELYAGYNVLGSYALAKQQAGAAIEVVIPDDYVLVFSRTAFIHKNSPQPHYAGLFIDYLLSDAGQQHIAQQAQLGSLIKNRDNSWPEEHLYESLIAPIQPIRIAPSLLAGLDRTRKKRFIQNWIRLITDTPP</sequence>
<dbReference type="GO" id="GO:0005886">
    <property type="term" value="C:plasma membrane"/>
    <property type="evidence" value="ECO:0007669"/>
    <property type="project" value="TreeGrafter"/>
</dbReference>
<proteinExistence type="predicted"/>
<evidence type="ECO:0000256" key="7">
    <source>
        <dbReference type="ARBA" id="ARBA00022777"/>
    </source>
</evidence>
<reference evidence="14" key="2">
    <citation type="submission" date="2021-09" db="EMBL/GenBank/DDBJ databases">
        <authorList>
            <person name="Gilroy R."/>
        </authorList>
    </citation>
    <scope>NUCLEOTIDE SEQUENCE</scope>
    <source>
        <strain evidence="14">CHK175-13533</strain>
    </source>
</reference>
<dbReference type="RefSeq" id="WP_276829910.1">
    <property type="nucleotide sequence ID" value="NZ_DYTQ01000016.1"/>
</dbReference>
<dbReference type="Pfam" id="PF13531">
    <property type="entry name" value="SBP_bac_11"/>
    <property type="match status" value="1"/>
</dbReference>
<dbReference type="PRINTS" id="PR00344">
    <property type="entry name" value="BCTRLSENSOR"/>
</dbReference>
<dbReference type="CDD" id="cd00082">
    <property type="entry name" value="HisKA"/>
    <property type="match status" value="1"/>
</dbReference>
<dbReference type="CDD" id="cd00075">
    <property type="entry name" value="HATPase"/>
    <property type="match status" value="1"/>
</dbReference>
<keyword evidence="5" id="KW-0808">Transferase</keyword>
<evidence type="ECO:0000256" key="2">
    <source>
        <dbReference type="ARBA" id="ARBA00004370"/>
    </source>
</evidence>
<dbReference type="EMBL" id="DYTQ01000016">
    <property type="protein sequence ID" value="HJH23124.1"/>
    <property type="molecule type" value="Genomic_DNA"/>
</dbReference>
<dbReference type="Proteomes" id="UP000700248">
    <property type="component" value="Unassembled WGS sequence"/>
</dbReference>
<keyword evidence="10 11" id="KW-0472">Membrane</keyword>
<keyword evidence="8 11" id="KW-1133">Transmembrane helix</keyword>
<keyword evidence="6 11" id="KW-0812">Transmembrane</keyword>
<comment type="caution">
    <text evidence="14">The sequence shown here is derived from an EMBL/GenBank/DDBJ whole genome shotgun (WGS) entry which is preliminary data.</text>
</comment>
<dbReference type="AlphaFoldDB" id="A0A9D2VEQ6"/>
<evidence type="ECO:0000256" key="10">
    <source>
        <dbReference type="ARBA" id="ARBA00023136"/>
    </source>
</evidence>
<protein>
    <recommendedName>
        <fullName evidence="3">histidine kinase</fullName>
        <ecNumber evidence="3">2.7.13.3</ecNumber>
    </recommendedName>
</protein>
<evidence type="ECO:0000259" key="13">
    <source>
        <dbReference type="PROSITE" id="PS50885"/>
    </source>
</evidence>
<keyword evidence="9" id="KW-0902">Two-component regulatory system</keyword>
<dbReference type="InterPro" id="IPR005467">
    <property type="entry name" value="His_kinase_dom"/>
</dbReference>
<keyword evidence="4" id="KW-0597">Phosphoprotein</keyword>
<dbReference type="EC" id="2.7.13.3" evidence="3"/>
<feature type="domain" description="Histidine kinase" evidence="12">
    <location>
        <begin position="245"/>
        <end position="458"/>
    </location>
</feature>
<evidence type="ECO:0000256" key="5">
    <source>
        <dbReference type="ARBA" id="ARBA00022679"/>
    </source>
</evidence>
<dbReference type="InterPro" id="IPR003660">
    <property type="entry name" value="HAMP_dom"/>
</dbReference>
<dbReference type="Gene3D" id="1.10.287.130">
    <property type="match status" value="1"/>
</dbReference>
<dbReference type="Pfam" id="PF02518">
    <property type="entry name" value="HATPase_c"/>
    <property type="match status" value="1"/>
</dbReference>
<organism evidence="14 15">
    <name type="scientific">Paenalcaligenes hominis</name>
    <dbReference type="NCBI Taxonomy" id="643674"/>
    <lineage>
        <taxon>Bacteria</taxon>
        <taxon>Pseudomonadati</taxon>
        <taxon>Pseudomonadota</taxon>
        <taxon>Betaproteobacteria</taxon>
        <taxon>Burkholderiales</taxon>
        <taxon>Alcaligenaceae</taxon>
        <taxon>Paenalcaligenes</taxon>
    </lineage>
</organism>
<dbReference type="Pfam" id="PF00512">
    <property type="entry name" value="HisKA"/>
    <property type="match status" value="1"/>
</dbReference>
<dbReference type="InterPro" id="IPR003661">
    <property type="entry name" value="HisK_dim/P_dom"/>
</dbReference>
<evidence type="ECO:0000256" key="8">
    <source>
        <dbReference type="ARBA" id="ARBA00022989"/>
    </source>
</evidence>
<dbReference type="PROSITE" id="PS50109">
    <property type="entry name" value="HIS_KIN"/>
    <property type="match status" value="1"/>
</dbReference>
<dbReference type="SUPFAM" id="SSF47384">
    <property type="entry name" value="Homodimeric domain of signal transducing histidine kinase"/>
    <property type="match status" value="1"/>
</dbReference>
<dbReference type="PROSITE" id="PS50885">
    <property type="entry name" value="HAMP"/>
    <property type="match status" value="1"/>
</dbReference>
<keyword evidence="7" id="KW-0418">Kinase</keyword>
<evidence type="ECO:0000256" key="3">
    <source>
        <dbReference type="ARBA" id="ARBA00012438"/>
    </source>
</evidence>
<comment type="subcellular location">
    <subcellularLocation>
        <location evidence="2">Membrane</location>
    </subcellularLocation>
</comment>
<evidence type="ECO:0000256" key="11">
    <source>
        <dbReference type="SAM" id="Phobius"/>
    </source>
</evidence>
<dbReference type="PANTHER" id="PTHR45436">
    <property type="entry name" value="SENSOR HISTIDINE KINASE YKOH"/>
    <property type="match status" value="1"/>
</dbReference>
<feature type="transmembrane region" description="Helical" evidence="11">
    <location>
        <begin position="170"/>
        <end position="189"/>
    </location>
</feature>
<dbReference type="SUPFAM" id="SSF55874">
    <property type="entry name" value="ATPase domain of HSP90 chaperone/DNA topoisomerase II/histidine kinase"/>
    <property type="match status" value="1"/>
</dbReference>
<accession>A0A9D2VEQ6</accession>
<evidence type="ECO:0000256" key="4">
    <source>
        <dbReference type="ARBA" id="ARBA00022553"/>
    </source>
</evidence>
<evidence type="ECO:0000256" key="1">
    <source>
        <dbReference type="ARBA" id="ARBA00000085"/>
    </source>
</evidence>
<evidence type="ECO:0000313" key="15">
    <source>
        <dbReference type="Proteomes" id="UP000700248"/>
    </source>
</evidence>
<dbReference type="Gene3D" id="3.30.565.10">
    <property type="entry name" value="Histidine kinase-like ATPase, C-terminal domain"/>
    <property type="match status" value="1"/>
</dbReference>
<dbReference type="Gene3D" id="3.40.190.10">
    <property type="entry name" value="Periplasmic binding protein-like II"/>
    <property type="match status" value="2"/>
</dbReference>
<dbReference type="GO" id="GO:0000155">
    <property type="term" value="F:phosphorelay sensor kinase activity"/>
    <property type="evidence" value="ECO:0007669"/>
    <property type="project" value="InterPro"/>
</dbReference>
<dbReference type="InterPro" id="IPR036097">
    <property type="entry name" value="HisK_dim/P_sf"/>
</dbReference>
<feature type="domain" description="HAMP" evidence="13">
    <location>
        <begin position="186"/>
        <end position="237"/>
    </location>
</feature>
<evidence type="ECO:0000259" key="12">
    <source>
        <dbReference type="PROSITE" id="PS50109"/>
    </source>
</evidence>
<dbReference type="InterPro" id="IPR050428">
    <property type="entry name" value="TCS_sensor_his_kinase"/>
</dbReference>
<evidence type="ECO:0000256" key="6">
    <source>
        <dbReference type="ARBA" id="ARBA00022692"/>
    </source>
</evidence>
<dbReference type="InterPro" id="IPR004358">
    <property type="entry name" value="Sig_transdc_His_kin-like_C"/>
</dbReference>
<evidence type="ECO:0000313" key="14">
    <source>
        <dbReference type="EMBL" id="HJH23124.1"/>
    </source>
</evidence>
<dbReference type="SUPFAM" id="SSF53850">
    <property type="entry name" value="Periplasmic binding protein-like II"/>
    <property type="match status" value="1"/>
</dbReference>
<name>A0A9D2VEQ6_9BURK</name>
<comment type="catalytic activity">
    <reaction evidence="1">
        <text>ATP + protein L-histidine = ADP + protein N-phospho-L-histidine.</text>
        <dbReference type="EC" id="2.7.13.3"/>
    </reaction>
</comment>
<dbReference type="SMART" id="SM00388">
    <property type="entry name" value="HisKA"/>
    <property type="match status" value="1"/>
</dbReference>
<dbReference type="InterPro" id="IPR013727">
    <property type="entry name" value="2CSK_N"/>
</dbReference>